<proteinExistence type="predicted"/>
<feature type="transmembrane region" description="Helical" evidence="1">
    <location>
        <begin position="43"/>
        <end position="67"/>
    </location>
</feature>
<keyword evidence="1" id="KW-0472">Membrane</keyword>
<feature type="transmembrane region" description="Helical" evidence="1">
    <location>
        <begin position="225"/>
        <end position="245"/>
    </location>
</feature>
<feature type="transmembrane region" description="Helical" evidence="1">
    <location>
        <begin position="288"/>
        <end position="311"/>
    </location>
</feature>
<feature type="transmembrane region" description="Helical" evidence="1">
    <location>
        <begin position="257"/>
        <end position="276"/>
    </location>
</feature>
<feature type="transmembrane region" description="Helical" evidence="1">
    <location>
        <begin position="191"/>
        <end position="213"/>
    </location>
</feature>
<reference evidence="2 3" key="5">
    <citation type="journal article" date="2010" name="Appl. Environ. Microbiol.">
        <title>phrR-like gene praR of Azorhizobium caulinodans ORS571 is essential for symbiosis with Sesbania rostrata and is involved in expression of reb genes.</title>
        <authorList>
            <person name="Akiba N."/>
            <person name="Aono T."/>
            <person name="Toyazaki H."/>
            <person name="Sato S."/>
            <person name="Oyaizu H."/>
        </authorList>
    </citation>
    <scope>NUCLEOTIDE SEQUENCE [LARGE SCALE GENOMIC DNA]</scope>
    <source>
        <strain evidence="3">ATCC 43989 / DSM 5975 / JCM 20966 / LMG 6465 / NBRC 14845 / NCIMB 13405 / ORS 571</strain>
    </source>
</reference>
<name>A8HYV1_AZOC5</name>
<reference evidence="2 3" key="3">
    <citation type="journal article" date="2008" name="BMC Genomics">
        <title>The genome of the versatile nitrogen fixer Azorhizobium caulinodans ORS571.</title>
        <authorList>
            <person name="Lee KB."/>
            <person name="Backer P.D."/>
            <person name="Aono T."/>
            <person name="Liu CT."/>
            <person name="Suzuki S."/>
            <person name="Suzuki T."/>
            <person name="Kaneko T."/>
            <person name="Yamada M."/>
            <person name="Tabata S."/>
            <person name="Kupfer D.M."/>
            <person name="Najar F.Z."/>
            <person name="Wiley G.B."/>
            <person name="Roe B."/>
            <person name="Binnewies T.T."/>
            <person name="Ussery D.W."/>
            <person name="D'Haeze W."/>
            <person name="Herder J.D."/>
            <person name="Gevers D."/>
            <person name="Vereecke D."/>
            <person name="Holsters M."/>
            <person name="Oyaizu H."/>
        </authorList>
    </citation>
    <scope>NUCLEOTIDE SEQUENCE [LARGE SCALE GENOMIC DNA]</scope>
    <source>
        <strain evidence="3">ATCC 43989 / DSM 5975 / JCM 20966 / LMG 6465 / NBRC 14845 / NCIMB 13405 / ORS 571</strain>
    </source>
</reference>
<dbReference type="STRING" id="438753.AZC_4503"/>
<dbReference type="EMBL" id="AP009384">
    <property type="protein sequence ID" value="BAF90501.1"/>
    <property type="molecule type" value="Genomic_DNA"/>
</dbReference>
<gene>
    <name evidence="2" type="primary">secY</name>
    <name evidence="2" type="ordered locus">AZC_4503</name>
</gene>
<protein>
    <submittedName>
        <fullName evidence="2">Putative preprotein translocase</fullName>
    </submittedName>
</protein>
<reference evidence="3" key="2">
    <citation type="submission" date="2007-04" db="EMBL/GenBank/DDBJ databases">
        <title>Complete genome sequence of the nitrogen-fixing bacterium Azorhizobium caulinodans ORS571.</title>
        <authorList>
            <person name="Lee K.B."/>
            <person name="Backer P.D."/>
            <person name="Aono T."/>
            <person name="Liu C.T."/>
            <person name="Suzuki S."/>
            <person name="Suzuki T."/>
            <person name="Kaneko T."/>
            <person name="Yamada M."/>
            <person name="Tabata S."/>
            <person name="Kupfer D.M."/>
            <person name="Najar F.Z."/>
            <person name="Wiley G.B."/>
            <person name="Roe B."/>
            <person name="Binnewies T."/>
            <person name="Ussery D."/>
            <person name="Vereecke D."/>
            <person name="Gevers D."/>
            <person name="Holsters M."/>
            <person name="Oyaizu H."/>
        </authorList>
    </citation>
    <scope>NUCLEOTIDE SEQUENCE [LARGE SCALE GENOMIC DNA]</scope>
    <source>
        <strain evidence="3">ATCC 43989 / DSM 5975 / JCM 20966 / LMG 6465 / NBRC 14845 / NCIMB 13405 / ORS 571</strain>
    </source>
</reference>
<dbReference type="RefSeq" id="WP_012173022.1">
    <property type="nucleotide sequence ID" value="NC_009937.1"/>
</dbReference>
<dbReference type="eggNOG" id="COG0201">
    <property type="taxonomic scope" value="Bacteria"/>
</dbReference>
<feature type="transmembrane region" description="Helical" evidence="1">
    <location>
        <begin position="323"/>
        <end position="340"/>
    </location>
</feature>
<feature type="transmembrane region" description="Helical" evidence="1">
    <location>
        <begin position="88"/>
        <end position="108"/>
    </location>
</feature>
<dbReference type="SUPFAM" id="SSF103491">
    <property type="entry name" value="Preprotein translocase SecY subunit"/>
    <property type="match status" value="1"/>
</dbReference>
<keyword evidence="1" id="KW-1133">Transmembrane helix</keyword>
<evidence type="ECO:0000256" key="1">
    <source>
        <dbReference type="SAM" id="Phobius"/>
    </source>
</evidence>
<dbReference type="AlphaFoldDB" id="A8HYV1"/>
<evidence type="ECO:0000313" key="2">
    <source>
        <dbReference type="EMBL" id="BAF90501.1"/>
    </source>
</evidence>
<sequence length="348" mass="36723">MRAVAELIAVLLLFALGYLIPLPGLDPDAVARVAGPDGGLDQGMARLSIFALGAVPLYAVLSWLEFGRLIFPGLVRWQAASDRNAVRLWRVVVVLALALSAMQAQGIAEALQAMGMVDETAGAFVPVAVSCCVGVTALLAWVSGHIRLPCAGAGYWVLLVAPTLLLAPSSFLTTAEMFRIGALSVRDGLTVGVFIAAAVALIVYANLLLAGAGSTRVPSLLSVSALLWPPFLSTTVSNAVMGAYVETWGSHTTGTIMGSKAALELVLIVLFTSLYRRMPVVEGENGRCLPLPVLLTVAGIQVVVCAGRDLAMSHFNWPQIPSGPLLIVLVTVMWACWARLRHRQGMVC</sequence>
<dbReference type="InterPro" id="IPR023201">
    <property type="entry name" value="SecY_dom_sf"/>
</dbReference>
<keyword evidence="1" id="KW-0812">Transmembrane</keyword>
<dbReference type="Proteomes" id="UP000000270">
    <property type="component" value="Chromosome"/>
</dbReference>
<accession>A8HYV1</accession>
<reference evidence="2 3" key="1">
    <citation type="journal article" date="2007" name="Appl. Environ. Microbiol.">
        <title>Rhizobial factors required for stem nodule maturation and maintenance in Sesbania rostrata-Azorhizobium caulinodans ORS571 symbiosis.</title>
        <authorList>
            <person name="Suzuki S."/>
            <person name="Aono T."/>
            <person name="Lee KB."/>
            <person name="Suzuki T."/>
            <person name="Liu CT."/>
            <person name="Miwa H."/>
            <person name="Wakao S."/>
            <person name="Iki T."/>
            <person name="Oyaizu H."/>
        </authorList>
    </citation>
    <scope>NUCLEOTIDE SEQUENCE [LARGE SCALE GENOMIC DNA]</scope>
    <source>
        <strain evidence="3">ATCC 43989 / DSM 5975 / JCM 20966 / LMG 6465 / NBRC 14845 / NCIMB 13405 / ORS 571</strain>
    </source>
</reference>
<organism evidence="2 3">
    <name type="scientific">Azorhizobium caulinodans (strain ATCC 43989 / DSM 5975 / JCM 20966 / LMG 6465 / NBRC 14845 / NCIMB 13405 / ORS 571)</name>
    <dbReference type="NCBI Taxonomy" id="438753"/>
    <lineage>
        <taxon>Bacteria</taxon>
        <taxon>Pseudomonadati</taxon>
        <taxon>Pseudomonadota</taxon>
        <taxon>Alphaproteobacteria</taxon>
        <taxon>Hyphomicrobiales</taxon>
        <taxon>Xanthobacteraceae</taxon>
        <taxon>Azorhizobium</taxon>
    </lineage>
</organism>
<feature type="transmembrane region" description="Helical" evidence="1">
    <location>
        <begin position="153"/>
        <end position="171"/>
    </location>
</feature>
<keyword evidence="3" id="KW-1185">Reference proteome</keyword>
<feature type="transmembrane region" description="Helical" evidence="1">
    <location>
        <begin position="120"/>
        <end position="141"/>
    </location>
</feature>
<dbReference type="Gene3D" id="1.10.3370.10">
    <property type="entry name" value="SecY subunit domain"/>
    <property type="match status" value="1"/>
</dbReference>
<dbReference type="HOGENOM" id="CLU_796078_0_0_5"/>
<evidence type="ECO:0000313" key="3">
    <source>
        <dbReference type="Proteomes" id="UP000000270"/>
    </source>
</evidence>
<reference evidence="2 3" key="4">
    <citation type="journal article" date="2009" name="Appl. Environ. Microbiol.">
        <title>Comparative genome-wide transcriptional profiling of Azorhizobium caulinodans ORS571 grown under free-living and symbiotic conditions.</title>
        <authorList>
            <person name="Tsukada S."/>
            <person name="Aono T."/>
            <person name="Akiba N."/>
            <person name="Lee KB."/>
            <person name="Liu CT."/>
            <person name="Toyazaki H."/>
            <person name="Oyaizu H."/>
        </authorList>
    </citation>
    <scope>NUCLEOTIDE SEQUENCE [LARGE SCALE GENOMIC DNA]</scope>
    <source>
        <strain evidence="3">ATCC 43989 / DSM 5975 / JCM 20966 / LMG 6465 / NBRC 14845 / NCIMB 13405 / ORS 571</strain>
    </source>
</reference>
<dbReference type="KEGG" id="azc:AZC_4503"/>
<reference evidence="2 3" key="6">
    <citation type="journal article" date="2011" name="Appl. Environ. Microbiol.">
        <title>Involvement of the azorhizobial chromosome partition gene (parA) in the onset of bacteroid differentiation during Sesbania rostrata stem nodule development.</title>
        <authorList>
            <person name="Liu CT."/>
            <person name="Lee KB."/>
            <person name="Wang YS."/>
            <person name="Peng MH."/>
            <person name="Lee KT."/>
            <person name="Suzuki S."/>
            <person name="Suzuki T."/>
            <person name="Oyaizu H."/>
        </authorList>
    </citation>
    <scope>NUCLEOTIDE SEQUENCE [LARGE SCALE GENOMIC DNA]</scope>
    <source>
        <strain evidence="3">ATCC 43989 / DSM 5975 / JCM 20966 / LMG 6465 / NBRC 14845 / NCIMB 13405 / ORS 571</strain>
    </source>
</reference>